<sequence>MSASKKSGRDFAKADRAAVSGLLKRTTEADILTRLGLESRLRDLDAEIAAQDLEPIETYASAALFFGGRPVVGSIGVEAEFGAGAVSTFQDLVAKVLAKNTAGLGVKGPVANKSEATMHITNIVRGSFGFLLEEIRAQSQLVDTSLKWAVEESSSLLSTFGEADEEHFQTAVSGADKRILATARDFFELMRQHGATLRMVVGENEYKFDSDAVGRGAERASGTELEEDEATMEGQLAGVLPGAHQFEFRPIGGDTVKGKVDTSWTSDDLERWNRELVGVDATMTATVKRVLRHGQITRESLTLVRVDPKTAGKPAPESA</sequence>
<organism evidence="1 2">
    <name type="scientific">Aminobacter aganoensis</name>
    <dbReference type="NCBI Taxonomy" id="83264"/>
    <lineage>
        <taxon>Bacteria</taxon>
        <taxon>Pseudomonadati</taxon>
        <taxon>Pseudomonadota</taxon>
        <taxon>Alphaproteobacteria</taxon>
        <taxon>Hyphomicrobiales</taxon>
        <taxon>Phyllobacteriaceae</taxon>
        <taxon>Aminobacter</taxon>
    </lineage>
</organism>
<evidence type="ECO:0000313" key="2">
    <source>
        <dbReference type="Proteomes" id="UP000536262"/>
    </source>
</evidence>
<name>A0A7X0KN97_9HYPH</name>
<comment type="caution">
    <text evidence="1">The sequence shown here is derived from an EMBL/GenBank/DDBJ whole genome shotgun (WGS) entry which is preliminary data.</text>
</comment>
<reference evidence="1 2" key="1">
    <citation type="submission" date="2020-08" db="EMBL/GenBank/DDBJ databases">
        <title>Genomic Encyclopedia of Type Strains, Phase IV (KMG-IV): sequencing the most valuable type-strain genomes for metagenomic binning, comparative biology and taxonomic classification.</title>
        <authorList>
            <person name="Goeker M."/>
        </authorList>
    </citation>
    <scope>NUCLEOTIDE SEQUENCE [LARGE SCALE GENOMIC DNA]</scope>
    <source>
        <strain evidence="1 2">DSM 7051</strain>
    </source>
</reference>
<dbReference type="EMBL" id="JACHOU010000018">
    <property type="protein sequence ID" value="MBB6356956.1"/>
    <property type="molecule type" value="Genomic_DNA"/>
</dbReference>
<evidence type="ECO:0000313" key="1">
    <source>
        <dbReference type="EMBL" id="MBB6356956.1"/>
    </source>
</evidence>
<dbReference type="RefSeq" id="WP_184701499.1">
    <property type="nucleotide sequence ID" value="NZ_BAABEG010000001.1"/>
</dbReference>
<dbReference type="AlphaFoldDB" id="A0A7X0KN97"/>
<proteinExistence type="predicted"/>
<gene>
    <name evidence="1" type="ORF">GGR00_004774</name>
</gene>
<dbReference type="Proteomes" id="UP000536262">
    <property type="component" value="Unassembled WGS sequence"/>
</dbReference>
<protein>
    <submittedName>
        <fullName evidence="1">Uncharacterized protein</fullName>
    </submittedName>
</protein>
<keyword evidence="2" id="KW-1185">Reference proteome</keyword>
<accession>A0A7X0KN97</accession>